<feature type="non-terminal residue" evidence="1">
    <location>
        <position position="125"/>
    </location>
</feature>
<accession>A0A232FIT5</accession>
<dbReference type="AlphaFoldDB" id="A0A232FIT5"/>
<protein>
    <submittedName>
        <fullName evidence="1">Uncharacterized protein</fullName>
    </submittedName>
</protein>
<name>A0A232FIT5_9HYME</name>
<keyword evidence="2" id="KW-1185">Reference proteome</keyword>
<evidence type="ECO:0000313" key="1">
    <source>
        <dbReference type="EMBL" id="OXU30656.1"/>
    </source>
</evidence>
<comment type="caution">
    <text evidence="1">The sequence shown here is derived from an EMBL/GenBank/DDBJ whole genome shotgun (WGS) entry which is preliminary data.</text>
</comment>
<dbReference type="EMBL" id="NNAY01000134">
    <property type="protein sequence ID" value="OXU30656.1"/>
    <property type="molecule type" value="Genomic_DNA"/>
</dbReference>
<gene>
    <name evidence="1" type="ORF">TSAR_007300</name>
</gene>
<evidence type="ECO:0000313" key="2">
    <source>
        <dbReference type="Proteomes" id="UP000215335"/>
    </source>
</evidence>
<organism evidence="1 2">
    <name type="scientific">Trichomalopsis sarcophagae</name>
    <dbReference type="NCBI Taxonomy" id="543379"/>
    <lineage>
        <taxon>Eukaryota</taxon>
        <taxon>Metazoa</taxon>
        <taxon>Ecdysozoa</taxon>
        <taxon>Arthropoda</taxon>
        <taxon>Hexapoda</taxon>
        <taxon>Insecta</taxon>
        <taxon>Pterygota</taxon>
        <taxon>Neoptera</taxon>
        <taxon>Endopterygota</taxon>
        <taxon>Hymenoptera</taxon>
        <taxon>Apocrita</taxon>
        <taxon>Proctotrupomorpha</taxon>
        <taxon>Chalcidoidea</taxon>
        <taxon>Pteromalidae</taxon>
        <taxon>Pteromalinae</taxon>
        <taxon>Trichomalopsis</taxon>
    </lineage>
</organism>
<dbReference type="Proteomes" id="UP000215335">
    <property type="component" value="Unassembled WGS sequence"/>
</dbReference>
<reference evidence="1 2" key="1">
    <citation type="journal article" date="2017" name="Curr. Biol.">
        <title>The Evolution of Venom by Co-option of Single-Copy Genes.</title>
        <authorList>
            <person name="Martinson E.O."/>
            <person name="Mrinalini"/>
            <person name="Kelkar Y.D."/>
            <person name="Chang C.H."/>
            <person name="Werren J.H."/>
        </authorList>
    </citation>
    <scope>NUCLEOTIDE SEQUENCE [LARGE SCALE GENOMIC DNA]</scope>
    <source>
        <strain evidence="1 2">Alberta</strain>
        <tissue evidence="1">Whole body</tissue>
    </source>
</reference>
<proteinExistence type="predicted"/>
<sequence length="125" mass="14444">MYQKEIFIFSIRSPDVKIILRLPHYNHESETYEQGKKTKFGKKTGYMSFTAKGERLFELDIINIQAGRSVTVGKWEKEDLKINRDEKEINNTLTEAAKSKIFKVTTRVVMVTNKDLVAFIGLPEA</sequence>